<evidence type="ECO:0000256" key="6">
    <source>
        <dbReference type="ARBA" id="ARBA00023098"/>
    </source>
</evidence>
<dbReference type="Pfam" id="PF02684">
    <property type="entry name" value="LpxB"/>
    <property type="match status" value="1"/>
</dbReference>
<dbReference type="Proteomes" id="UP000836841">
    <property type="component" value="Chromosome 3"/>
</dbReference>
<dbReference type="AlphaFoldDB" id="A0AAU9RUA2"/>
<dbReference type="EMBL" id="OU466859">
    <property type="protein sequence ID" value="CAH2052395.1"/>
    <property type="molecule type" value="Genomic_DNA"/>
</dbReference>
<keyword evidence="4" id="KW-0328">Glycosyltransferase</keyword>
<accession>A0AAU9RUA2</accession>
<comment type="catalytic activity">
    <reaction evidence="7">
        <text>a lipid X + a UDP-2-N,3-O-bis[(3R)-3-hydroxyacyl]-alpha-D-glucosamine = a lipid A disaccharide + UDP + H(+)</text>
        <dbReference type="Rhea" id="RHEA:67828"/>
        <dbReference type="ChEBI" id="CHEBI:15378"/>
        <dbReference type="ChEBI" id="CHEBI:58223"/>
        <dbReference type="ChEBI" id="CHEBI:137748"/>
        <dbReference type="ChEBI" id="CHEBI:176338"/>
        <dbReference type="ChEBI" id="CHEBI:176343"/>
        <dbReference type="EC" id="2.4.1.182"/>
    </reaction>
</comment>
<dbReference type="PANTHER" id="PTHR30372:SF4">
    <property type="entry name" value="LIPID-A-DISACCHARIDE SYNTHASE, MITOCHONDRIAL-RELATED"/>
    <property type="match status" value="1"/>
</dbReference>
<keyword evidence="5" id="KW-0808">Transferase</keyword>
<dbReference type="EC" id="2.4.1.182" evidence="1"/>
<reference evidence="8 9" key="1">
    <citation type="submission" date="2022-03" db="EMBL/GenBank/DDBJ databases">
        <authorList>
            <person name="Nunn A."/>
            <person name="Chopra R."/>
            <person name="Nunn A."/>
            <person name="Contreras Garrido A."/>
        </authorList>
    </citation>
    <scope>NUCLEOTIDE SEQUENCE [LARGE SCALE GENOMIC DNA]</scope>
</reference>
<evidence type="ECO:0000256" key="7">
    <source>
        <dbReference type="ARBA" id="ARBA00048975"/>
    </source>
</evidence>
<protein>
    <recommendedName>
        <fullName evidence="1">lipid-A-disaccharide synthase</fullName>
        <ecNumber evidence="1">2.4.1.182</ecNumber>
    </recommendedName>
</protein>
<keyword evidence="6" id="KW-0443">Lipid metabolism</keyword>
<evidence type="ECO:0000256" key="2">
    <source>
        <dbReference type="ARBA" id="ARBA00022516"/>
    </source>
</evidence>
<sequence>AIDGEVRVFIVSGEVSGNNIGSRLMASLKMLSPLPLRFHGVGGKLHGHFDSTREQITRNRKNATNIFQSNEMNLLKDSFQNLVTLIHVTSNSQVDHHIGESLCEWPVPVMLVPTGSTQLKYDAFAASQPAFELQLAQLPSLVAYQAHFLTELLIRYKAKLPYIYLPNILLDSPIIP</sequence>
<dbReference type="InterPro" id="IPR003835">
    <property type="entry name" value="Glyco_trans_19"/>
</dbReference>
<dbReference type="GO" id="GO:0009245">
    <property type="term" value="P:lipid A biosynthetic process"/>
    <property type="evidence" value="ECO:0007669"/>
    <property type="project" value="UniProtKB-KW"/>
</dbReference>
<evidence type="ECO:0000313" key="9">
    <source>
        <dbReference type="Proteomes" id="UP000836841"/>
    </source>
</evidence>
<evidence type="ECO:0000313" key="8">
    <source>
        <dbReference type="EMBL" id="CAH2052395.1"/>
    </source>
</evidence>
<feature type="non-terminal residue" evidence="8">
    <location>
        <position position="1"/>
    </location>
</feature>
<evidence type="ECO:0000256" key="4">
    <source>
        <dbReference type="ARBA" id="ARBA00022676"/>
    </source>
</evidence>
<dbReference type="GO" id="GO:0005543">
    <property type="term" value="F:phospholipid binding"/>
    <property type="evidence" value="ECO:0007669"/>
    <property type="project" value="TreeGrafter"/>
</dbReference>
<keyword evidence="3" id="KW-0441">Lipid A biosynthesis</keyword>
<proteinExistence type="predicted"/>
<name>A0AAU9RUA2_THLAR</name>
<evidence type="ECO:0000256" key="5">
    <source>
        <dbReference type="ARBA" id="ARBA00022679"/>
    </source>
</evidence>
<evidence type="ECO:0000256" key="3">
    <source>
        <dbReference type="ARBA" id="ARBA00022556"/>
    </source>
</evidence>
<keyword evidence="9" id="KW-1185">Reference proteome</keyword>
<dbReference type="GO" id="GO:0016020">
    <property type="term" value="C:membrane"/>
    <property type="evidence" value="ECO:0007669"/>
    <property type="project" value="GOC"/>
</dbReference>
<keyword evidence="2" id="KW-0444">Lipid biosynthesis</keyword>
<evidence type="ECO:0000256" key="1">
    <source>
        <dbReference type="ARBA" id="ARBA00012687"/>
    </source>
</evidence>
<dbReference type="PANTHER" id="PTHR30372">
    <property type="entry name" value="LIPID-A-DISACCHARIDE SYNTHASE"/>
    <property type="match status" value="1"/>
</dbReference>
<organism evidence="8 9">
    <name type="scientific">Thlaspi arvense</name>
    <name type="common">Field penny-cress</name>
    <dbReference type="NCBI Taxonomy" id="13288"/>
    <lineage>
        <taxon>Eukaryota</taxon>
        <taxon>Viridiplantae</taxon>
        <taxon>Streptophyta</taxon>
        <taxon>Embryophyta</taxon>
        <taxon>Tracheophyta</taxon>
        <taxon>Spermatophyta</taxon>
        <taxon>Magnoliopsida</taxon>
        <taxon>eudicotyledons</taxon>
        <taxon>Gunneridae</taxon>
        <taxon>Pentapetalae</taxon>
        <taxon>rosids</taxon>
        <taxon>malvids</taxon>
        <taxon>Brassicales</taxon>
        <taxon>Brassicaceae</taxon>
        <taxon>Thlaspideae</taxon>
        <taxon>Thlaspi</taxon>
    </lineage>
</organism>
<gene>
    <name evidence="8" type="ORF">TAV2_LOCUS9564</name>
</gene>
<dbReference type="GO" id="GO:0008915">
    <property type="term" value="F:lipid-A-disaccharide synthase activity"/>
    <property type="evidence" value="ECO:0007669"/>
    <property type="project" value="UniProtKB-EC"/>
</dbReference>